<gene>
    <name evidence="5" type="primary">rpmC</name>
    <name evidence="5" type="synonym">rpl29</name>
    <name evidence="6" type="ORF">H6G18_19430</name>
</gene>
<dbReference type="Pfam" id="PF00831">
    <property type="entry name" value="Ribosomal_L29"/>
    <property type="match status" value="1"/>
</dbReference>
<dbReference type="PANTHER" id="PTHR10916:SF0">
    <property type="entry name" value="LARGE RIBOSOMAL SUBUNIT PROTEIN UL29C"/>
    <property type="match status" value="1"/>
</dbReference>
<sequence>MPLPKISEARELSDERLVEEITAVKKQLFQLRLQKATRQLDKPHQFRHARHRLAQLLTVEGERKRAAASQPPQE</sequence>
<proteinExistence type="inferred from homology"/>
<comment type="similarity">
    <text evidence="1 5">Belongs to the universal ribosomal protein uL29 family.</text>
</comment>
<dbReference type="Gene3D" id="1.10.287.310">
    <property type="match status" value="1"/>
</dbReference>
<evidence type="ECO:0000256" key="1">
    <source>
        <dbReference type="ARBA" id="ARBA00009254"/>
    </source>
</evidence>
<dbReference type="InterPro" id="IPR018254">
    <property type="entry name" value="Ribosomal_uL29_CS"/>
</dbReference>
<dbReference type="CDD" id="cd00427">
    <property type="entry name" value="Ribosomal_L29_HIP"/>
    <property type="match status" value="1"/>
</dbReference>
<keyword evidence="3 5" id="KW-0687">Ribonucleoprotein</keyword>
<reference evidence="6 7" key="1">
    <citation type="journal article" date="2020" name="ISME J.">
        <title>Comparative genomics reveals insights into cyanobacterial evolution and habitat adaptation.</title>
        <authorList>
            <person name="Chen M.Y."/>
            <person name="Teng W.K."/>
            <person name="Zhao L."/>
            <person name="Hu C.X."/>
            <person name="Zhou Y.K."/>
            <person name="Han B.P."/>
            <person name="Song L.R."/>
            <person name="Shu W.S."/>
        </authorList>
    </citation>
    <scope>NUCLEOTIDE SEQUENCE [LARGE SCALE GENOMIC DNA]</scope>
    <source>
        <strain evidence="6 7">FACHB-260</strain>
    </source>
</reference>
<evidence type="ECO:0000256" key="2">
    <source>
        <dbReference type="ARBA" id="ARBA00022980"/>
    </source>
</evidence>
<dbReference type="EMBL" id="JACJRF010000041">
    <property type="protein sequence ID" value="MBD2346300.1"/>
    <property type="molecule type" value="Genomic_DNA"/>
</dbReference>
<dbReference type="HAMAP" id="MF_00374">
    <property type="entry name" value="Ribosomal_uL29"/>
    <property type="match status" value="1"/>
</dbReference>
<keyword evidence="7" id="KW-1185">Reference proteome</keyword>
<dbReference type="GO" id="GO:0005840">
    <property type="term" value="C:ribosome"/>
    <property type="evidence" value="ECO:0007669"/>
    <property type="project" value="UniProtKB-KW"/>
</dbReference>
<dbReference type="InterPro" id="IPR001854">
    <property type="entry name" value="Ribosomal_uL29"/>
</dbReference>
<dbReference type="PROSITE" id="PS00579">
    <property type="entry name" value="RIBOSOMAL_L29"/>
    <property type="match status" value="1"/>
</dbReference>
<dbReference type="SUPFAM" id="SSF46561">
    <property type="entry name" value="Ribosomal protein L29 (L29p)"/>
    <property type="match status" value="1"/>
</dbReference>
<name>A0ABR8CSW4_9NOST</name>
<dbReference type="InterPro" id="IPR036049">
    <property type="entry name" value="Ribosomal_uL29_sf"/>
</dbReference>
<keyword evidence="2 5" id="KW-0689">Ribosomal protein</keyword>
<comment type="caution">
    <text evidence="6">The sequence shown here is derived from an EMBL/GenBank/DDBJ whole genome shotgun (WGS) entry which is preliminary data.</text>
</comment>
<dbReference type="NCBIfam" id="TIGR00012">
    <property type="entry name" value="L29"/>
    <property type="match status" value="1"/>
</dbReference>
<dbReference type="PANTHER" id="PTHR10916">
    <property type="entry name" value="60S RIBOSOMAL PROTEIN L35/50S RIBOSOMAL PROTEIN L29"/>
    <property type="match status" value="1"/>
</dbReference>
<evidence type="ECO:0000256" key="4">
    <source>
        <dbReference type="ARBA" id="ARBA00035204"/>
    </source>
</evidence>
<evidence type="ECO:0000313" key="7">
    <source>
        <dbReference type="Proteomes" id="UP000607281"/>
    </source>
</evidence>
<evidence type="ECO:0000256" key="5">
    <source>
        <dbReference type="HAMAP-Rule" id="MF_00374"/>
    </source>
</evidence>
<evidence type="ECO:0000256" key="3">
    <source>
        <dbReference type="ARBA" id="ARBA00023274"/>
    </source>
</evidence>
<dbReference type="RefSeq" id="WP_190408719.1">
    <property type="nucleotide sequence ID" value="NZ_JACJRF010000041.1"/>
</dbReference>
<accession>A0ABR8CSW4</accession>
<organism evidence="6 7">
    <name type="scientific">Anabaena subtropica FACHB-260</name>
    <dbReference type="NCBI Taxonomy" id="2692884"/>
    <lineage>
        <taxon>Bacteria</taxon>
        <taxon>Bacillati</taxon>
        <taxon>Cyanobacteriota</taxon>
        <taxon>Cyanophyceae</taxon>
        <taxon>Nostocales</taxon>
        <taxon>Nostocaceae</taxon>
        <taxon>Anabaena</taxon>
    </lineage>
</organism>
<evidence type="ECO:0000313" key="6">
    <source>
        <dbReference type="EMBL" id="MBD2346300.1"/>
    </source>
</evidence>
<dbReference type="Proteomes" id="UP000607281">
    <property type="component" value="Unassembled WGS sequence"/>
</dbReference>
<protein>
    <recommendedName>
        <fullName evidence="4 5">Large ribosomal subunit protein uL29</fullName>
    </recommendedName>
</protein>
<dbReference type="InterPro" id="IPR050063">
    <property type="entry name" value="Ribosomal_protein_uL29"/>
</dbReference>